<organism evidence="1 2">
    <name type="scientific">Lindgomyces ingoldianus</name>
    <dbReference type="NCBI Taxonomy" id="673940"/>
    <lineage>
        <taxon>Eukaryota</taxon>
        <taxon>Fungi</taxon>
        <taxon>Dikarya</taxon>
        <taxon>Ascomycota</taxon>
        <taxon>Pezizomycotina</taxon>
        <taxon>Dothideomycetes</taxon>
        <taxon>Pleosporomycetidae</taxon>
        <taxon>Pleosporales</taxon>
        <taxon>Lindgomycetaceae</taxon>
        <taxon>Lindgomyces</taxon>
    </lineage>
</organism>
<gene>
    <name evidence="1" type="ORF">BDR25DRAFT_390573</name>
</gene>
<reference evidence="1" key="1">
    <citation type="journal article" date="2020" name="Stud. Mycol.">
        <title>101 Dothideomycetes genomes: a test case for predicting lifestyles and emergence of pathogens.</title>
        <authorList>
            <person name="Haridas S."/>
            <person name="Albert R."/>
            <person name="Binder M."/>
            <person name="Bloem J."/>
            <person name="Labutti K."/>
            <person name="Salamov A."/>
            <person name="Andreopoulos B."/>
            <person name="Baker S."/>
            <person name="Barry K."/>
            <person name="Bills G."/>
            <person name="Bluhm B."/>
            <person name="Cannon C."/>
            <person name="Castanera R."/>
            <person name="Culley D."/>
            <person name="Daum C."/>
            <person name="Ezra D."/>
            <person name="Gonzalez J."/>
            <person name="Henrissat B."/>
            <person name="Kuo A."/>
            <person name="Liang C."/>
            <person name="Lipzen A."/>
            <person name="Lutzoni F."/>
            <person name="Magnuson J."/>
            <person name="Mondo S."/>
            <person name="Nolan M."/>
            <person name="Ohm R."/>
            <person name="Pangilinan J."/>
            <person name="Park H.-J."/>
            <person name="Ramirez L."/>
            <person name="Alfaro M."/>
            <person name="Sun H."/>
            <person name="Tritt A."/>
            <person name="Yoshinaga Y."/>
            <person name="Zwiers L.-H."/>
            <person name="Turgeon B."/>
            <person name="Goodwin S."/>
            <person name="Spatafora J."/>
            <person name="Crous P."/>
            <person name="Grigoriev I."/>
        </authorList>
    </citation>
    <scope>NUCLEOTIDE SEQUENCE</scope>
    <source>
        <strain evidence="1">ATCC 200398</strain>
    </source>
</reference>
<dbReference type="EMBL" id="MU003492">
    <property type="protein sequence ID" value="KAF2478398.1"/>
    <property type="molecule type" value="Genomic_DNA"/>
</dbReference>
<sequence>MPMMPMVVLLPLHKRDPFNPSTYDGRTIRNGLVAMGLMALVSVVTTLFLLIFMLNRMLRWKSYYKENLWHNQYIVLIICLLVADLVQSLAFAFSFYWLTSGAVGGPVNKPTGACFAQGFIVHFGDVGSAFFVLAVAAHTCFQVGFSRRLSDKPFFWGVGLTAILSLILTIIPPAAYGTGVYVDTEAWVSRAFLSRAVAKWAKYRHPGRRLNLSILIQCWIAEEHENMRLGTHYIWIFLIQGLCIILYGALFWKLSVARKTIGSMNKTVNTNDQRFKRAALLMAIYPIVYVGLTLPLAASRMALYAHRSVPEWAWVFAGTLMTSSGWVDCVLYAVTRRALLKEEFKSSSGHSRHSYGEGTNWLRRHHSDKHDSTDMFGASIRKSFYTSTEKVNASVVTRNVRNDSTRGRMSDRSNDSATAVDPHSPPRSQSQVRLKHNSADIELGTFYRSTAGDGEDPENGSMSSESPIILQRSNSKGSKAAVARMRLLRAIPKELTSSEIPFVQFLRHNLLRVSPCLGEIHHQPTEPGYQIVLTRMRLHPLRAVSTNPAALVFGLLVASQSTQKSTSNLGLRAKSQTSAIRTRTSRAAHGQSCLEDRLLGITMALPNAVIHSKSGESLVPSVTSRQSPFACSVFGKRRQEQHTYTTQTYLIAPHDTQLDLSRSNEEQVY</sequence>
<accession>A0ACB6RGE7</accession>
<keyword evidence="2" id="KW-1185">Reference proteome</keyword>
<evidence type="ECO:0000313" key="1">
    <source>
        <dbReference type="EMBL" id="KAF2478398.1"/>
    </source>
</evidence>
<dbReference type="Proteomes" id="UP000799755">
    <property type="component" value="Unassembled WGS sequence"/>
</dbReference>
<protein>
    <submittedName>
        <fullName evidence="1">Uncharacterized protein</fullName>
    </submittedName>
</protein>
<evidence type="ECO:0000313" key="2">
    <source>
        <dbReference type="Proteomes" id="UP000799755"/>
    </source>
</evidence>
<name>A0ACB6RGE7_9PLEO</name>
<comment type="caution">
    <text evidence="1">The sequence shown here is derived from an EMBL/GenBank/DDBJ whole genome shotgun (WGS) entry which is preliminary data.</text>
</comment>
<proteinExistence type="predicted"/>